<dbReference type="GO" id="GO:0044874">
    <property type="term" value="P:lipoprotein localization to outer membrane"/>
    <property type="evidence" value="ECO:0007669"/>
    <property type="project" value="UniProtKB-UniRule"/>
</dbReference>
<evidence type="ECO:0000256" key="10">
    <source>
        <dbReference type="HAMAP-Rule" id="MF_00240"/>
    </source>
</evidence>
<dbReference type="Gene3D" id="2.50.20.10">
    <property type="entry name" value="Lipoprotein localisation LolA/LolB/LppX"/>
    <property type="match status" value="1"/>
</dbReference>
<keyword evidence="9 10" id="KW-0143">Chaperone</keyword>
<feature type="signal peptide" evidence="10">
    <location>
        <begin position="1"/>
        <end position="21"/>
    </location>
</feature>
<keyword evidence="5 10" id="KW-0813">Transport</keyword>
<comment type="subunit">
    <text evidence="3 10">Monomer.</text>
</comment>
<dbReference type="SUPFAM" id="SSF89392">
    <property type="entry name" value="Prokaryotic lipoproteins and lipoprotein localization factors"/>
    <property type="match status" value="1"/>
</dbReference>
<evidence type="ECO:0000256" key="5">
    <source>
        <dbReference type="ARBA" id="ARBA00022448"/>
    </source>
</evidence>
<gene>
    <name evidence="10" type="primary">lolA</name>
    <name evidence="11" type="ORF">HNQ58_000857</name>
</gene>
<proteinExistence type="inferred from homology"/>
<comment type="function">
    <text evidence="10">Participates in the translocation of lipoproteins from the inner membrane to the outer membrane. Only forms a complex with a lipoprotein if the residue after the N-terminal Cys is not an aspartate (The Asp acts as a targeting signal to indicate that the lipoprotein should stay in the inner membrane).</text>
</comment>
<dbReference type="CDD" id="cd16325">
    <property type="entry name" value="LolA"/>
    <property type="match status" value="1"/>
</dbReference>
<evidence type="ECO:0000256" key="7">
    <source>
        <dbReference type="ARBA" id="ARBA00022764"/>
    </source>
</evidence>
<dbReference type="HAMAP" id="MF_00240">
    <property type="entry name" value="LolA"/>
    <property type="match status" value="1"/>
</dbReference>
<dbReference type="AlphaFoldDB" id="A0A7W7XYW6"/>
<evidence type="ECO:0000256" key="8">
    <source>
        <dbReference type="ARBA" id="ARBA00022927"/>
    </source>
</evidence>
<dbReference type="PANTHER" id="PTHR35869">
    <property type="entry name" value="OUTER-MEMBRANE LIPOPROTEIN CARRIER PROTEIN"/>
    <property type="match status" value="1"/>
</dbReference>
<accession>A0A7W7XYW6</accession>
<evidence type="ECO:0000256" key="6">
    <source>
        <dbReference type="ARBA" id="ARBA00022729"/>
    </source>
</evidence>
<evidence type="ECO:0000256" key="1">
    <source>
        <dbReference type="ARBA" id="ARBA00004418"/>
    </source>
</evidence>
<comment type="caution">
    <text evidence="11">The sequence shown here is derived from an EMBL/GenBank/DDBJ whole genome shotgun (WGS) entry which is preliminary data.</text>
</comment>
<evidence type="ECO:0000256" key="2">
    <source>
        <dbReference type="ARBA" id="ARBA00007615"/>
    </source>
</evidence>
<keyword evidence="7 10" id="KW-0574">Periplasm</keyword>
<dbReference type="NCBIfam" id="TIGR00547">
    <property type="entry name" value="lolA"/>
    <property type="match status" value="1"/>
</dbReference>
<dbReference type="GO" id="GO:0042953">
    <property type="term" value="P:lipoprotein transport"/>
    <property type="evidence" value="ECO:0007669"/>
    <property type="project" value="InterPro"/>
</dbReference>
<evidence type="ECO:0000256" key="3">
    <source>
        <dbReference type="ARBA" id="ARBA00011245"/>
    </source>
</evidence>
<name>A0A7W7XYW6_9GAMM</name>
<keyword evidence="6 10" id="KW-0732">Signal</keyword>
<evidence type="ECO:0000313" key="12">
    <source>
        <dbReference type="Proteomes" id="UP000519004"/>
    </source>
</evidence>
<evidence type="ECO:0000256" key="4">
    <source>
        <dbReference type="ARBA" id="ARBA00014035"/>
    </source>
</evidence>
<feature type="chain" id="PRO_5031654046" description="Outer-membrane lipoprotein carrier protein" evidence="10">
    <location>
        <begin position="22"/>
        <end position="219"/>
    </location>
</feature>
<dbReference type="PANTHER" id="PTHR35869:SF1">
    <property type="entry name" value="OUTER-MEMBRANE LIPOPROTEIN CARRIER PROTEIN"/>
    <property type="match status" value="1"/>
</dbReference>
<evidence type="ECO:0000256" key="9">
    <source>
        <dbReference type="ARBA" id="ARBA00023186"/>
    </source>
</evidence>
<dbReference type="GO" id="GO:0030288">
    <property type="term" value="C:outer membrane-bounded periplasmic space"/>
    <property type="evidence" value="ECO:0007669"/>
    <property type="project" value="TreeGrafter"/>
</dbReference>
<comment type="similarity">
    <text evidence="2 10">Belongs to the LolA family.</text>
</comment>
<organism evidence="11 12">
    <name type="scientific">Rehaibacterium terrae</name>
    <dbReference type="NCBI Taxonomy" id="1341696"/>
    <lineage>
        <taxon>Bacteria</taxon>
        <taxon>Pseudomonadati</taxon>
        <taxon>Pseudomonadota</taxon>
        <taxon>Gammaproteobacteria</taxon>
        <taxon>Lysobacterales</taxon>
        <taxon>Lysobacteraceae</taxon>
        <taxon>Rehaibacterium</taxon>
    </lineage>
</organism>
<dbReference type="InterPro" id="IPR029046">
    <property type="entry name" value="LolA/LolB/LppX"/>
</dbReference>
<sequence precursor="true">MTAILRLLAAAAALLAPPVLAADAAARFDAFTSGLQGLDGRFVQRVFDANGQLNEVSSGRVALKAPRQFRWEYERPYPQLIVADGDHVWIFDPDLEQVTVRNQSHEEQGSPLAALIDPGELHRQFDIAEGGEKDGLDWLVLTPKKAEDAQFASARLGFDSDGLKRMSLEDALGQRTEVVFEQWRRNPDFAAGHFRFVPPAGVDVIGEVGEGAQAFPIED</sequence>
<evidence type="ECO:0000313" key="11">
    <source>
        <dbReference type="EMBL" id="MBB5014980.1"/>
    </source>
</evidence>
<dbReference type="InterPro" id="IPR018323">
    <property type="entry name" value="OM_lipoprot_carrier_LolA_Pbac"/>
</dbReference>
<protein>
    <recommendedName>
        <fullName evidence="4 10">Outer-membrane lipoprotein carrier protein</fullName>
    </recommendedName>
</protein>
<reference evidence="11 12" key="1">
    <citation type="submission" date="2020-08" db="EMBL/GenBank/DDBJ databases">
        <title>Genomic Encyclopedia of Type Strains, Phase IV (KMG-IV): sequencing the most valuable type-strain genomes for metagenomic binning, comparative biology and taxonomic classification.</title>
        <authorList>
            <person name="Goeker M."/>
        </authorList>
    </citation>
    <scope>NUCLEOTIDE SEQUENCE [LARGE SCALE GENOMIC DNA]</scope>
    <source>
        <strain evidence="11 12">DSM 25897</strain>
    </source>
</reference>
<comment type="subcellular location">
    <subcellularLocation>
        <location evidence="1 10">Periplasm</location>
    </subcellularLocation>
</comment>
<dbReference type="RefSeq" id="WP_183947544.1">
    <property type="nucleotide sequence ID" value="NZ_JACHHX010000004.1"/>
</dbReference>
<keyword evidence="12" id="KW-1185">Reference proteome</keyword>
<dbReference type="InterPro" id="IPR004564">
    <property type="entry name" value="OM_lipoprot_carrier_LolA-like"/>
</dbReference>
<keyword evidence="8 10" id="KW-0653">Protein transport</keyword>
<dbReference type="EMBL" id="JACHHX010000004">
    <property type="protein sequence ID" value="MBB5014980.1"/>
    <property type="molecule type" value="Genomic_DNA"/>
</dbReference>
<keyword evidence="11" id="KW-0449">Lipoprotein</keyword>
<dbReference type="Pfam" id="PF03548">
    <property type="entry name" value="LolA"/>
    <property type="match status" value="1"/>
</dbReference>
<dbReference type="Proteomes" id="UP000519004">
    <property type="component" value="Unassembled WGS sequence"/>
</dbReference>